<reference evidence="3 4" key="1">
    <citation type="submission" date="2020-08" db="EMBL/GenBank/DDBJ databases">
        <title>Genomic Encyclopedia of Type Strains, Phase III (KMG-III): the genomes of soil and plant-associated and newly described type strains.</title>
        <authorList>
            <person name="Whitman W."/>
        </authorList>
    </citation>
    <scope>NUCLEOTIDE SEQUENCE [LARGE SCALE GENOMIC DNA]</scope>
    <source>
        <strain evidence="3 4">SFB5A</strain>
    </source>
</reference>
<feature type="compositionally biased region" description="Basic and acidic residues" evidence="1">
    <location>
        <begin position="480"/>
        <end position="493"/>
    </location>
</feature>
<feature type="domain" description="HTH cro/C1-type" evidence="2">
    <location>
        <begin position="21"/>
        <end position="77"/>
    </location>
</feature>
<sequence length="493" mass="53377">MGRPENPIAQCSKSLRNLATWLRLGREAAGLTYGQLAARTDFSADTLARAASGHSVPQRLNVVTAYAQACGLSTKEAERLWKLARRDEAHAQGVLKGHRGGGHISVVKDFADLRSAIVDLYQDDGGPPLRSLDQRIGGVGRLPHSTVGRVLAGRSTPRRDFVLAFAEACGVRKTDLAEWAKAWDRADADRRTTRANQGRPTGVLHTYDRITPRDLQILMSDLEASARKEPGLKLRVAVPDPNEALSGQSARMTRELLVDQAQRRGELACPRCRRPSFGYDEKKGWIAALCDNCRDRTAPPLARLSDTPTLVLRVPASPDRAPLPRRVPQASWRHSVKAASPLLPSGADDFSTITDPPAPGPALSPNPSPRPGHAGFLDRRPGPGTFPTPARPTAARIRTAPAPKPLPRGTSQAFWPSPPEDQPTVSLKADDLPTITDPPAPDRPQAPVTDGSAQSYPNGAPYPGTFRTPTQPGMVRIRIRIPDKRPIPPVAEH</sequence>
<keyword evidence="4" id="KW-1185">Reference proteome</keyword>
<dbReference type="InterPro" id="IPR010982">
    <property type="entry name" value="Lambda_DNA-bd_dom_sf"/>
</dbReference>
<evidence type="ECO:0000256" key="1">
    <source>
        <dbReference type="SAM" id="MobiDB-lite"/>
    </source>
</evidence>
<feature type="domain" description="HTH cro/C1-type" evidence="2">
    <location>
        <begin position="116"/>
        <end position="176"/>
    </location>
</feature>
<gene>
    <name evidence="3" type="ORF">GGE06_002074</name>
</gene>
<evidence type="ECO:0000313" key="4">
    <source>
        <dbReference type="Proteomes" id="UP000582643"/>
    </source>
</evidence>
<dbReference type="RefSeq" id="WP_184930588.1">
    <property type="nucleotide sequence ID" value="NZ_JACHJY010000002.1"/>
</dbReference>
<organism evidence="3 4">
    <name type="scientific">Streptomyces nymphaeiformis</name>
    <dbReference type="NCBI Taxonomy" id="2663842"/>
    <lineage>
        <taxon>Bacteria</taxon>
        <taxon>Bacillati</taxon>
        <taxon>Actinomycetota</taxon>
        <taxon>Actinomycetes</taxon>
        <taxon>Kitasatosporales</taxon>
        <taxon>Streptomycetaceae</taxon>
        <taxon>Streptomyces</taxon>
    </lineage>
</organism>
<proteinExistence type="predicted"/>
<dbReference type="Pfam" id="PF13560">
    <property type="entry name" value="HTH_31"/>
    <property type="match status" value="1"/>
</dbReference>
<comment type="caution">
    <text evidence="3">The sequence shown here is derived from an EMBL/GenBank/DDBJ whole genome shotgun (WGS) entry which is preliminary data.</text>
</comment>
<dbReference type="Proteomes" id="UP000582643">
    <property type="component" value="Unassembled WGS sequence"/>
</dbReference>
<dbReference type="InterPro" id="IPR001387">
    <property type="entry name" value="Cro/C1-type_HTH"/>
</dbReference>
<feature type="region of interest" description="Disordered" evidence="1">
    <location>
        <begin position="314"/>
        <end position="493"/>
    </location>
</feature>
<dbReference type="SUPFAM" id="SSF47413">
    <property type="entry name" value="lambda repressor-like DNA-binding domains"/>
    <property type="match status" value="1"/>
</dbReference>
<dbReference type="SMART" id="SM00530">
    <property type="entry name" value="HTH_XRE"/>
    <property type="match status" value="2"/>
</dbReference>
<evidence type="ECO:0000259" key="2">
    <source>
        <dbReference type="SMART" id="SM00530"/>
    </source>
</evidence>
<dbReference type="AlphaFoldDB" id="A0A7W7XB93"/>
<feature type="compositionally biased region" description="Low complexity" evidence="1">
    <location>
        <begin position="391"/>
        <end position="401"/>
    </location>
</feature>
<dbReference type="CDD" id="cd00093">
    <property type="entry name" value="HTH_XRE"/>
    <property type="match status" value="1"/>
</dbReference>
<dbReference type="EMBL" id="JACHJY010000002">
    <property type="protein sequence ID" value="MBB4981166.1"/>
    <property type="molecule type" value="Genomic_DNA"/>
</dbReference>
<dbReference type="GO" id="GO:0003677">
    <property type="term" value="F:DNA binding"/>
    <property type="evidence" value="ECO:0007669"/>
    <property type="project" value="InterPro"/>
</dbReference>
<evidence type="ECO:0000313" key="3">
    <source>
        <dbReference type="EMBL" id="MBB4981166.1"/>
    </source>
</evidence>
<name>A0A7W7XB93_9ACTN</name>
<accession>A0A7W7XB93</accession>
<feature type="compositionally biased region" description="Pro residues" evidence="1">
    <location>
        <begin position="356"/>
        <end position="370"/>
    </location>
</feature>
<dbReference type="Gene3D" id="1.10.260.40">
    <property type="entry name" value="lambda repressor-like DNA-binding domains"/>
    <property type="match status" value="1"/>
</dbReference>
<protein>
    <submittedName>
        <fullName evidence="3">Transcriptional regulator with XRE-family HTH domain</fullName>
    </submittedName>
</protein>